<dbReference type="EMBL" id="PVYX01000002">
    <property type="protein sequence ID" value="PRX55164.1"/>
    <property type="molecule type" value="Genomic_DNA"/>
</dbReference>
<evidence type="ECO:0000313" key="2">
    <source>
        <dbReference type="EMBL" id="PRX55164.1"/>
    </source>
</evidence>
<name>A0A2T0MCE1_9FLAO</name>
<protein>
    <recommendedName>
        <fullName evidence="4">TonB-dependent receptor-like protein</fullName>
    </recommendedName>
</protein>
<dbReference type="AlphaFoldDB" id="A0A2T0MCE1"/>
<keyword evidence="1" id="KW-0732">Signal</keyword>
<dbReference type="InterPro" id="IPR037066">
    <property type="entry name" value="Plug_dom_sf"/>
</dbReference>
<dbReference type="OrthoDB" id="1079187at2"/>
<organism evidence="2 3">
    <name type="scientific">Flagellimonas meridianipacifica</name>
    <dbReference type="NCBI Taxonomy" id="1080225"/>
    <lineage>
        <taxon>Bacteria</taxon>
        <taxon>Pseudomonadati</taxon>
        <taxon>Bacteroidota</taxon>
        <taxon>Flavobacteriia</taxon>
        <taxon>Flavobacteriales</taxon>
        <taxon>Flavobacteriaceae</taxon>
        <taxon>Flagellimonas</taxon>
    </lineage>
</organism>
<evidence type="ECO:0000313" key="3">
    <source>
        <dbReference type="Proteomes" id="UP000237640"/>
    </source>
</evidence>
<gene>
    <name evidence="2" type="ORF">CLV81_3570</name>
</gene>
<sequence>MKKTIIFLVALCMSFVGFSQERWIFGIVTDGDSPLSDVNIQIINQGTSVKPNAEGKYKIQASAGDILYYTSPGMEAIQIRVEDVTRILNLEMFPKIEKLDNVTVTKKRRASQKELEEDYYFNKGIINTVFGYLDRDLVAYTVRTIDADRILPGEYDLANVLRNRFPGIAVSDGLGFGTSFAAGASTGFAGASGVNTGRSVRIRGRRAIFDIDGQIFTQFPDFIDVQNIERIGIISSLAGTVRYGNLGNGGVVVINTKNGIGVPRRDKEGFIIDRARLKNNFYDGKALTAENVLNNAPEYLKELKKATSFEEAKSSYEANAQKYTSSPYFLLDSYQYFYDTWKEEKYADQIIEERYSDISTNPVHLKSLAYIYDSQGRDDKANETYKEVFILRPNYLQSYMDITNSNRRVGKPKKSAILYARYFYLLREGFLNSDTAMFSTMINREFNNLLSLEKTDMVGSSRSKKIKVDREDFDGTRLVFEWSDSEAEFELQFVNPENQFYTWTHSLEANPDIIKREKDFGYSTSEYLIDDSLTGTWKINVKYLGNKSLTPSYLKTTIYHNYGTKSQREEIRVFKLDIKDVNRELFQITKTSKSGS</sequence>
<reference evidence="2 3" key="1">
    <citation type="submission" date="2018-03" db="EMBL/GenBank/DDBJ databases">
        <title>Genomic Encyclopedia of Archaeal and Bacterial Type Strains, Phase II (KMG-II): from individual species to whole genera.</title>
        <authorList>
            <person name="Goeker M."/>
        </authorList>
    </citation>
    <scope>NUCLEOTIDE SEQUENCE [LARGE SCALE GENOMIC DNA]</scope>
    <source>
        <strain evidence="2 3">DSM 25027</strain>
    </source>
</reference>
<comment type="caution">
    <text evidence="2">The sequence shown here is derived from an EMBL/GenBank/DDBJ whole genome shotgun (WGS) entry which is preliminary data.</text>
</comment>
<dbReference type="SUPFAM" id="SSF49464">
    <property type="entry name" value="Carboxypeptidase regulatory domain-like"/>
    <property type="match status" value="1"/>
</dbReference>
<evidence type="ECO:0000256" key="1">
    <source>
        <dbReference type="SAM" id="SignalP"/>
    </source>
</evidence>
<keyword evidence="3" id="KW-1185">Reference proteome</keyword>
<dbReference type="Proteomes" id="UP000237640">
    <property type="component" value="Unassembled WGS sequence"/>
</dbReference>
<dbReference type="InterPro" id="IPR011990">
    <property type="entry name" value="TPR-like_helical_dom_sf"/>
</dbReference>
<dbReference type="InterPro" id="IPR008969">
    <property type="entry name" value="CarboxyPept-like_regulatory"/>
</dbReference>
<feature type="chain" id="PRO_5015399856" description="TonB-dependent receptor-like protein" evidence="1">
    <location>
        <begin position="20"/>
        <end position="596"/>
    </location>
</feature>
<dbReference type="RefSeq" id="WP_146129937.1">
    <property type="nucleotide sequence ID" value="NZ_PVYX01000002.1"/>
</dbReference>
<feature type="signal peptide" evidence="1">
    <location>
        <begin position="1"/>
        <end position="19"/>
    </location>
</feature>
<dbReference type="Gene3D" id="2.170.130.10">
    <property type="entry name" value="TonB-dependent receptor, plug domain"/>
    <property type="match status" value="1"/>
</dbReference>
<proteinExistence type="predicted"/>
<accession>A0A2T0MCE1</accession>
<evidence type="ECO:0008006" key="4">
    <source>
        <dbReference type="Google" id="ProtNLM"/>
    </source>
</evidence>
<dbReference type="Gene3D" id="1.25.40.10">
    <property type="entry name" value="Tetratricopeptide repeat domain"/>
    <property type="match status" value="1"/>
</dbReference>